<gene>
    <name evidence="3" type="ORF">GA0074694_2207</name>
</gene>
<keyword evidence="4" id="KW-1185">Reference proteome</keyword>
<dbReference type="GO" id="GO:0032787">
    <property type="term" value="P:monocarboxylic acid metabolic process"/>
    <property type="evidence" value="ECO:0007669"/>
    <property type="project" value="UniProtKB-ARBA"/>
</dbReference>
<dbReference type="Proteomes" id="UP000198906">
    <property type="component" value="Unassembled WGS sequence"/>
</dbReference>
<organism evidence="3 4">
    <name type="scientific">Micromonospora inyonensis</name>
    <dbReference type="NCBI Taxonomy" id="47866"/>
    <lineage>
        <taxon>Bacteria</taxon>
        <taxon>Bacillati</taxon>
        <taxon>Actinomycetota</taxon>
        <taxon>Actinomycetes</taxon>
        <taxon>Micromonosporales</taxon>
        <taxon>Micromonosporaceae</taxon>
        <taxon>Micromonospora</taxon>
    </lineage>
</organism>
<dbReference type="SUPFAM" id="SSF51735">
    <property type="entry name" value="NAD(P)-binding Rossmann-fold domains"/>
    <property type="match status" value="1"/>
</dbReference>
<dbReference type="GO" id="GO:0016491">
    <property type="term" value="F:oxidoreductase activity"/>
    <property type="evidence" value="ECO:0007669"/>
    <property type="project" value="UniProtKB-KW"/>
</dbReference>
<name>A0A1C6RLF8_9ACTN</name>
<dbReference type="EMBL" id="FMHU01000001">
    <property type="protein sequence ID" value="SCL18012.1"/>
    <property type="molecule type" value="Genomic_DNA"/>
</dbReference>
<evidence type="ECO:0000313" key="3">
    <source>
        <dbReference type="EMBL" id="SCL18012.1"/>
    </source>
</evidence>
<protein>
    <submittedName>
        <fullName evidence="3">3-oxoacyl-[acyl-carrier protein] reductase</fullName>
    </submittedName>
</protein>
<proteinExistence type="inferred from homology"/>
<dbReference type="PRINTS" id="PR00080">
    <property type="entry name" value="SDRFAMILY"/>
</dbReference>
<dbReference type="PROSITE" id="PS00061">
    <property type="entry name" value="ADH_SHORT"/>
    <property type="match status" value="1"/>
</dbReference>
<dbReference type="InterPro" id="IPR050259">
    <property type="entry name" value="SDR"/>
</dbReference>
<reference evidence="4" key="1">
    <citation type="submission" date="2016-06" db="EMBL/GenBank/DDBJ databases">
        <authorList>
            <person name="Varghese N."/>
        </authorList>
    </citation>
    <scope>NUCLEOTIDE SEQUENCE [LARGE SCALE GENOMIC DNA]</scope>
    <source>
        <strain evidence="4">DSM 46123</strain>
    </source>
</reference>
<dbReference type="PANTHER" id="PTHR42879">
    <property type="entry name" value="3-OXOACYL-(ACYL-CARRIER-PROTEIN) REDUCTASE"/>
    <property type="match status" value="1"/>
</dbReference>
<dbReference type="FunFam" id="3.40.50.720:FF:000173">
    <property type="entry name" value="3-oxoacyl-[acyl-carrier protein] reductase"/>
    <property type="match status" value="1"/>
</dbReference>
<dbReference type="PANTHER" id="PTHR42879:SF2">
    <property type="entry name" value="3-OXOACYL-[ACYL-CARRIER-PROTEIN] REDUCTASE FABG"/>
    <property type="match status" value="1"/>
</dbReference>
<dbReference type="InterPro" id="IPR020904">
    <property type="entry name" value="Sc_DH/Rdtase_CS"/>
</dbReference>
<dbReference type="InterPro" id="IPR002347">
    <property type="entry name" value="SDR_fam"/>
</dbReference>
<dbReference type="Gene3D" id="3.40.50.720">
    <property type="entry name" value="NAD(P)-binding Rossmann-like Domain"/>
    <property type="match status" value="1"/>
</dbReference>
<evidence type="ECO:0000256" key="2">
    <source>
        <dbReference type="ARBA" id="ARBA00023002"/>
    </source>
</evidence>
<dbReference type="InterPro" id="IPR036291">
    <property type="entry name" value="NAD(P)-bd_dom_sf"/>
</dbReference>
<comment type="similarity">
    <text evidence="1">Belongs to the short-chain dehydrogenases/reductases (SDR) family.</text>
</comment>
<dbReference type="PRINTS" id="PR00081">
    <property type="entry name" value="GDHRDH"/>
</dbReference>
<keyword evidence="2" id="KW-0560">Oxidoreductase</keyword>
<accession>A0A1C6RLF8</accession>
<dbReference type="STRING" id="47866.GA0074694_2207"/>
<sequence length="293" mass="30710">MAQRALLTGAGGFIGSEETQEFHGLLRRMTDPGWQRLDLPDPSRHGGSMRRRTVLVTGATGTIGQAVATRMCDDQTTVVLHFHRDRAGALALREKLLSRAADVVTVQADLSQPERVEALLDTVAERTGMPNVVVSNAAVLRPAAVHRVRMADWSTSLAVNLTAPLLLARRTVPAMAAHGWGRMVFVTSVAGLGGWPFQSGYASSKAGLIGLARTIAREVGRFGVTANAVAPGYVPSSMSATGGDRARTAALAATPMRRAGRAEEVAEAVAFLSSEGASYITGQVLAVDGGASL</sequence>
<evidence type="ECO:0000313" key="4">
    <source>
        <dbReference type="Proteomes" id="UP000198906"/>
    </source>
</evidence>
<dbReference type="Pfam" id="PF13561">
    <property type="entry name" value="adh_short_C2"/>
    <property type="match status" value="1"/>
</dbReference>
<dbReference type="AlphaFoldDB" id="A0A1C6RLF8"/>
<evidence type="ECO:0000256" key="1">
    <source>
        <dbReference type="ARBA" id="ARBA00006484"/>
    </source>
</evidence>